<protein>
    <recommendedName>
        <fullName evidence="12">Fucosyltransferase</fullName>
        <ecNumber evidence="12">2.4.1.-</ecNumber>
    </recommendedName>
</protein>
<evidence type="ECO:0000256" key="1">
    <source>
        <dbReference type="ARBA" id="ARBA00004323"/>
    </source>
</evidence>
<keyword evidence="6 12" id="KW-0812">Transmembrane</keyword>
<dbReference type="SUPFAM" id="SSF53756">
    <property type="entry name" value="UDP-Glycosyltransferase/glycogen phosphorylase"/>
    <property type="match status" value="1"/>
</dbReference>
<evidence type="ECO:0000256" key="6">
    <source>
        <dbReference type="ARBA" id="ARBA00022692"/>
    </source>
</evidence>
<keyword evidence="10" id="KW-0472">Membrane</keyword>
<dbReference type="PANTHER" id="PTHR48438:SF1">
    <property type="entry name" value="ALPHA-(1,3)-FUCOSYLTRANSFERASE C-RELATED"/>
    <property type="match status" value="1"/>
</dbReference>
<proteinExistence type="inferred from homology"/>
<dbReference type="InterPro" id="IPR001503">
    <property type="entry name" value="Glyco_trans_10"/>
</dbReference>
<dbReference type="GO" id="GO:0032580">
    <property type="term" value="C:Golgi cisterna membrane"/>
    <property type="evidence" value="ECO:0007669"/>
    <property type="project" value="UniProtKB-SubCell"/>
</dbReference>
<evidence type="ECO:0000256" key="3">
    <source>
        <dbReference type="ARBA" id="ARBA00008919"/>
    </source>
</evidence>
<evidence type="ECO:0000256" key="2">
    <source>
        <dbReference type="ARBA" id="ARBA00004922"/>
    </source>
</evidence>
<dbReference type="EMBL" id="AMQN01012072">
    <property type="status" value="NOT_ANNOTATED_CDS"/>
    <property type="molecule type" value="Genomic_DNA"/>
</dbReference>
<dbReference type="InterPro" id="IPR038577">
    <property type="entry name" value="GT10-like_C_sf"/>
</dbReference>
<evidence type="ECO:0000256" key="12">
    <source>
        <dbReference type="RuleBase" id="RU003832"/>
    </source>
</evidence>
<dbReference type="FunFam" id="3.40.50.11660:FF:000002">
    <property type="entry name" value="Alpha-(1,3)-fucosyltransferase"/>
    <property type="match status" value="1"/>
</dbReference>
<dbReference type="UniPathway" id="UPA00378"/>
<evidence type="ECO:0000313" key="16">
    <source>
        <dbReference type="EnsemblMetazoa" id="CapteP143373"/>
    </source>
</evidence>
<keyword evidence="9 12" id="KW-0333">Golgi apparatus</keyword>
<dbReference type="OrthoDB" id="427096at2759"/>
<comment type="similarity">
    <text evidence="3 12">Belongs to the glycosyltransferase 10 family.</text>
</comment>
<evidence type="ECO:0000256" key="7">
    <source>
        <dbReference type="ARBA" id="ARBA00022968"/>
    </source>
</evidence>
<keyword evidence="8" id="KW-1133">Transmembrane helix</keyword>
<evidence type="ECO:0000259" key="13">
    <source>
        <dbReference type="Pfam" id="PF00852"/>
    </source>
</evidence>
<evidence type="ECO:0000256" key="5">
    <source>
        <dbReference type="ARBA" id="ARBA00022679"/>
    </source>
</evidence>
<feature type="domain" description="Fucosyltransferase C-terminal" evidence="13">
    <location>
        <begin position="113"/>
        <end position="293"/>
    </location>
</feature>
<sequence>MQCTYSSNGHEIDTAKKAHAILFHPRLMKKTRREFRGLPPYRDHQQKWIFYESEVPTNVWGNIGGSVDKTYEFWTMFNLTATITSDSDIPLHHFHMKCQPKADFRPRGENYASGKSKMAAWFVSHCVTSSQREVYVNELKNYIDVDIFGECGNNTTCNRKQSHIFNHKVCMYDLIDRDYWFYLSFENAFCDEYVTEKFHSVVRKANVIPVVLGAADYANILPKGSYIDVRDFGSVKELADFLIQLTKDPERYNSYIEKTQAHDCRFPRLSFECNLCEYLHNHRRETHVIYDAQSFWSVEQRCVSPKEFYGKFAPEIVPKIKFVKDPDIFL</sequence>
<evidence type="ECO:0000256" key="4">
    <source>
        <dbReference type="ARBA" id="ARBA00022676"/>
    </source>
</evidence>
<dbReference type="PANTHER" id="PTHR48438">
    <property type="entry name" value="ALPHA-(1,3)-FUCOSYLTRANSFERASE C-RELATED"/>
    <property type="match status" value="1"/>
</dbReference>
<reference evidence="16" key="3">
    <citation type="submission" date="2015-06" db="UniProtKB">
        <authorList>
            <consortium name="EnsemblMetazoa"/>
        </authorList>
    </citation>
    <scope>IDENTIFICATION</scope>
</reference>
<reference evidence="17" key="1">
    <citation type="submission" date="2012-12" db="EMBL/GenBank/DDBJ databases">
        <authorList>
            <person name="Hellsten U."/>
            <person name="Grimwood J."/>
            <person name="Chapman J.A."/>
            <person name="Shapiro H."/>
            <person name="Aerts A."/>
            <person name="Otillar R.P."/>
            <person name="Terry A.Y."/>
            <person name="Boore J.L."/>
            <person name="Simakov O."/>
            <person name="Marletaz F."/>
            <person name="Cho S.-J."/>
            <person name="Edsinger-Gonzales E."/>
            <person name="Havlak P."/>
            <person name="Kuo D.-H."/>
            <person name="Larsson T."/>
            <person name="Lv J."/>
            <person name="Arendt D."/>
            <person name="Savage R."/>
            <person name="Osoegawa K."/>
            <person name="de Jong P."/>
            <person name="Lindberg D.R."/>
            <person name="Seaver E.C."/>
            <person name="Weisblat D.A."/>
            <person name="Putnam N.H."/>
            <person name="Grigoriev I.V."/>
            <person name="Rokhsar D.S."/>
        </authorList>
    </citation>
    <scope>NUCLEOTIDE SEQUENCE</scope>
    <source>
        <strain evidence="17">I ESC-2004</strain>
    </source>
</reference>
<dbReference type="HOGENOM" id="CLU_032075_3_0_1"/>
<organism evidence="15">
    <name type="scientific">Capitella teleta</name>
    <name type="common">Polychaete worm</name>
    <dbReference type="NCBI Taxonomy" id="283909"/>
    <lineage>
        <taxon>Eukaryota</taxon>
        <taxon>Metazoa</taxon>
        <taxon>Spiralia</taxon>
        <taxon>Lophotrochozoa</taxon>
        <taxon>Annelida</taxon>
        <taxon>Polychaeta</taxon>
        <taxon>Sedentaria</taxon>
        <taxon>Scolecida</taxon>
        <taxon>Capitellidae</taxon>
        <taxon>Capitella</taxon>
    </lineage>
</organism>
<evidence type="ECO:0000256" key="11">
    <source>
        <dbReference type="ARBA" id="ARBA00023180"/>
    </source>
</evidence>
<keyword evidence="5 12" id="KW-0808">Transferase</keyword>
<gene>
    <name evidence="15" type="ORF">CAPTEDRAFT_143373</name>
</gene>
<keyword evidence="4 12" id="KW-0328">Glycosyltransferase</keyword>
<evidence type="ECO:0000313" key="17">
    <source>
        <dbReference type="Proteomes" id="UP000014760"/>
    </source>
</evidence>
<dbReference type="Proteomes" id="UP000014760">
    <property type="component" value="Unassembled WGS sequence"/>
</dbReference>
<evidence type="ECO:0000256" key="8">
    <source>
        <dbReference type="ARBA" id="ARBA00022989"/>
    </source>
</evidence>
<keyword evidence="11" id="KW-0325">Glycoprotein</keyword>
<comment type="pathway">
    <text evidence="2">Protein modification; protein glycosylation.</text>
</comment>
<keyword evidence="7" id="KW-0735">Signal-anchor</keyword>
<dbReference type="InterPro" id="IPR031481">
    <property type="entry name" value="Glyco_tran_10_N"/>
</dbReference>
<keyword evidence="17" id="KW-1185">Reference proteome</keyword>
<evidence type="ECO:0000259" key="14">
    <source>
        <dbReference type="Pfam" id="PF17039"/>
    </source>
</evidence>
<dbReference type="OMA" id="HTHACEA"/>
<comment type="subcellular location">
    <subcellularLocation>
        <location evidence="1">Golgi apparatus membrane</location>
        <topology evidence="1">Single-pass type II membrane protein</topology>
    </subcellularLocation>
    <subcellularLocation>
        <location evidence="12">Golgi apparatus</location>
        <location evidence="12">Golgi stack membrane</location>
        <topology evidence="12">Single-pass type II membrane protein</topology>
    </subcellularLocation>
</comment>
<accession>R7TM77</accession>
<dbReference type="Pfam" id="PF17039">
    <property type="entry name" value="Glyco_tran_10_N"/>
    <property type="match status" value="1"/>
</dbReference>
<dbReference type="Pfam" id="PF00852">
    <property type="entry name" value="Glyco_transf_10"/>
    <property type="match status" value="1"/>
</dbReference>
<evidence type="ECO:0000256" key="9">
    <source>
        <dbReference type="ARBA" id="ARBA00023034"/>
    </source>
</evidence>
<dbReference type="GO" id="GO:0008417">
    <property type="term" value="F:fucosyltransferase activity"/>
    <property type="evidence" value="ECO:0007669"/>
    <property type="project" value="InterPro"/>
</dbReference>
<dbReference type="InterPro" id="IPR055270">
    <property type="entry name" value="Glyco_tran_10_C"/>
</dbReference>
<dbReference type="EC" id="2.4.1.-" evidence="12"/>
<evidence type="ECO:0000256" key="10">
    <source>
        <dbReference type="ARBA" id="ARBA00023136"/>
    </source>
</evidence>
<feature type="domain" description="Fucosyltransferase N-terminal" evidence="14">
    <location>
        <begin position="2"/>
        <end position="91"/>
    </location>
</feature>
<dbReference type="GO" id="GO:0000139">
    <property type="term" value="C:Golgi membrane"/>
    <property type="evidence" value="ECO:0007669"/>
    <property type="project" value="UniProtKB-SubCell"/>
</dbReference>
<dbReference type="Gene3D" id="3.40.50.11660">
    <property type="entry name" value="Glycosyl transferase family 10, C-terminal domain"/>
    <property type="match status" value="1"/>
</dbReference>
<dbReference type="EnsemblMetazoa" id="CapteT143373">
    <property type="protein sequence ID" value="CapteP143373"/>
    <property type="gene ID" value="CapteG143373"/>
</dbReference>
<name>R7TM77_CAPTE</name>
<evidence type="ECO:0000313" key="15">
    <source>
        <dbReference type="EMBL" id="ELT94938.1"/>
    </source>
</evidence>
<reference evidence="15 17" key="2">
    <citation type="journal article" date="2013" name="Nature">
        <title>Insights into bilaterian evolution from three spiralian genomes.</title>
        <authorList>
            <person name="Simakov O."/>
            <person name="Marletaz F."/>
            <person name="Cho S.J."/>
            <person name="Edsinger-Gonzales E."/>
            <person name="Havlak P."/>
            <person name="Hellsten U."/>
            <person name="Kuo D.H."/>
            <person name="Larsson T."/>
            <person name="Lv J."/>
            <person name="Arendt D."/>
            <person name="Savage R."/>
            <person name="Osoegawa K."/>
            <person name="de Jong P."/>
            <person name="Grimwood J."/>
            <person name="Chapman J.A."/>
            <person name="Shapiro H."/>
            <person name="Aerts A."/>
            <person name="Otillar R.P."/>
            <person name="Terry A.Y."/>
            <person name="Boore J.L."/>
            <person name="Grigoriev I.V."/>
            <person name="Lindberg D.R."/>
            <person name="Seaver E.C."/>
            <person name="Weisblat D.A."/>
            <person name="Putnam N.H."/>
            <person name="Rokhsar D.S."/>
        </authorList>
    </citation>
    <scope>NUCLEOTIDE SEQUENCE</scope>
    <source>
        <strain evidence="15 17">I ESC-2004</strain>
    </source>
</reference>
<dbReference type="AlphaFoldDB" id="R7TM77"/>
<dbReference type="EMBL" id="KB309274">
    <property type="protein sequence ID" value="ELT94938.1"/>
    <property type="molecule type" value="Genomic_DNA"/>
</dbReference>